<dbReference type="RefSeq" id="WP_184338074.1">
    <property type="nucleotide sequence ID" value="NZ_JACHIG010000001.1"/>
</dbReference>
<keyword evidence="2" id="KW-1185">Reference proteome</keyword>
<gene>
    <name evidence="1" type="ORF">HNQ65_000687</name>
</gene>
<proteinExistence type="predicted"/>
<reference evidence="1 2" key="1">
    <citation type="submission" date="2020-08" db="EMBL/GenBank/DDBJ databases">
        <title>Genomic Encyclopedia of Type Strains, Phase IV (KMG-IV): sequencing the most valuable type-strain genomes for metagenomic binning, comparative biology and taxonomic classification.</title>
        <authorList>
            <person name="Goeker M."/>
        </authorList>
    </citation>
    <scope>NUCLEOTIDE SEQUENCE [LARGE SCALE GENOMIC DNA]</scope>
    <source>
        <strain evidence="1 2">DSM 12252</strain>
    </source>
</reference>
<accession>A0A7W7Y7N4</accession>
<dbReference type="Proteomes" id="UP000590740">
    <property type="component" value="Unassembled WGS sequence"/>
</dbReference>
<comment type="caution">
    <text evidence="1">The sequence shown here is derived from an EMBL/GenBank/DDBJ whole genome shotgun (WGS) entry which is preliminary data.</text>
</comment>
<name>A0A7W7Y7N4_9BACT</name>
<evidence type="ECO:0000313" key="1">
    <source>
        <dbReference type="EMBL" id="MBB5031133.1"/>
    </source>
</evidence>
<protein>
    <submittedName>
        <fullName evidence="1">Uncharacterized protein</fullName>
    </submittedName>
</protein>
<evidence type="ECO:0000313" key="2">
    <source>
        <dbReference type="Proteomes" id="UP000590740"/>
    </source>
</evidence>
<dbReference type="EMBL" id="JACHIG010000001">
    <property type="protein sequence ID" value="MBB5031133.1"/>
    <property type="molecule type" value="Genomic_DNA"/>
</dbReference>
<dbReference type="AlphaFoldDB" id="A0A7W7Y7N4"/>
<organism evidence="1 2">
    <name type="scientific">Prosthecobacter vanneervenii</name>
    <dbReference type="NCBI Taxonomy" id="48466"/>
    <lineage>
        <taxon>Bacteria</taxon>
        <taxon>Pseudomonadati</taxon>
        <taxon>Verrucomicrobiota</taxon>
        <taxon>Verrucomicrobiia</taxon>
        <taxon>Verrucomicrobiales</taxon>
        <taxon>Verrucomicrobiaceae</taxon>
        <taxon>Prosthecobacter</taxon>
    </lineage>
</organism>
<sequence length="65" mass="7377">MSAVLEIKKAIESLPQDQFWQLVEWMDAKRAEVEDAADVARAEALLVEGGENVSWDEAKKEMGWK</sequence>